<proteinExistence type="inferred from homology"/>
<dbReference type="InterPro" id="IPR008979">
    <property type="entry name" value="Galactose-bd-like_sf"/>
</dbReference>
<dbReference type="Gene3D" id="2.60.120.260">
    <property type="entry name" value="Galactose-binding domain-like"/>
    <property type="match status" value="1"/>
</dbReference>
<evidence type="ECO:0000256" key="1">
    <source>
        <dbReference type="ARBA" id="ARBA00001412"/>
    </source>
</evidence>
<evidence type="ECO:0000313" key="11">
    <source>
        <dbReference type="Proteomes" id="UP000605676"/>
    </source>
</evidence>
<keyword evidence="8" id="KW-0326">Glycosidase</keyword>
<dbReference type="Pfam" id="PF02837">
    <property type="entry name" value="Glyco_hydro_2_N"/>
    <property type="match status" value="1"/>
</dbReference>
<dbReference type="SMART" id="SM01038">
    <property type="entry name" value="Bgal_small_N"/>
    <property type="match status" value="1"/>
</dbReference>
<dbReference type="PANTHER" id="PTHR46323:SF2">
    <property type="entry name" value="BETA-GALACTOSIDASE"/>
    <property type="match status" value="1"/>
</dbReference>
<comment type="caution">
    <text evidence="10">The sequence shown here is derived from an EMBL/GenBank/DDBJ whole genome shotgun (WGS) entry which is preliminary data.</text>
</comment>
<reference evidence="10 11" key="1">
    <citation type="submission" date="2021-01" db="EMBL/GenBank/DDBJ databases">
        <title>Carboxyliciviraga sp.nov., isolated from coastal sediments.</title>
        <authorList>
            <person name="Lu D."/>
            <person name="Zhang T."/>
        </authorList>
    </citation>
    <scope>NUCLEOTIDE SEQUENCE [LARGE SCALE GENOMIC DNA]</scope>
    <source>
        <strain evidence="10 11">N1Y132</strain>
    </source>
</reference>
<organism evidence="10 11">
    <name type="scientific">Carboxylicivirga marina</name>
    <dbReference type="NCBI Taxonomy" id="2800988"/>
    <lineage>
        <taxon>Bacteria</taxon>
        <taxon>Pseudomonadati</taxon>
        <taxon>Bacteroidota</taxon>
        <taxon>Bacteroidia</taxon>
        <taxon>Marinilabiliales</taxon>
        <taxon>Marinilabiliaceae</taxon>
        <taxon>Carboxylicivirga</taxon>
    </lineage>
</organism>
<dbReference type="Proteomes" id="UP000605676">
    <property type="component" value="Unassembled WGS sequence"/>
</dbReference>
<name>A0ABS1HR69_9BACT</name>
<dbReference type="PANTHER" id="PTHR46323">
    <property type="entry name" value="BETA-GALACTOSIDASE"/>
    <property type="match status" value="1"/>
</dbReference>
<dbReference type="EMBL" id="JAENRR010000121">
    <property type="protein sequence ID" value="MBK3520005.1"/>
    <property type="molecule type" value="Genomic_DNA"/>
</dbReference>
<comment type="catalytic activity">
    <reaction evidence="1">
        <text>Hydrolysis of terminal non-reducing beta-D-galactose residues in beta-D-galactosides.</text>
        <dbReference type="EC" id="3.2.1.23"/>
    </reaction>
</comment>
<dbReference type="SUPFAM" id="SSF74650">
    <property type="entry name" value="Galactose mutarotase-like"/>
    <property type="match status" value="1"/>
</dbReference>
<evidence type="ECO:0000256" key="5">
    <source>
        <dbReference type="ARBA" id="ARBA00012756"/>
    </source>
</evidence>
<dbReference type="Pfam" id="PF02929">
    <property type="entry name" value="Bgal_small_N"/>
    <property type="match status" value="1"/>
</dbReference>
<gene>
    <name evidence="10" type="ORF">JIV24_21920</name>
</gene>
<evidence type="ECO:0000256" key="4">
    <source>
        <dbReference type="ARBA" id="ARBA00011245"/>
    </source>
</evidence>
<accession>A0ABS1HR69</accession>
<evidence type="ECO:0000256" key="8">
    <source>
        <dbReference type="ARBA" id="ARBA00023295"/>
    </source>
</evidence>
<sequence length="395" mass="45512">MCSNAVEANEKKDWENPKMFNQNKEAPHASLMPFSSVENALTQKHEASVFYKSLNGTWKFNWVRKPADRSLDFYNPNYDVSGWDDIPVPSNWEREGYGIPIYCNHQYEFASYKAPVSEEIKFVDKMYPSNPGQVPYDYKPGGSCRRTFTVPESWDGRQVFIQFGAVKSAFYIWGNGQKVGYSQGSKTEAEWDITKYLQKGENTIAVEVYGWSDDSYLECQDFWRISGIERDVFIYSAPKVRIRDFFVNGDLDETYTNGPHGNYVDRNRSAFVGYYESKVAGQYVPYVRPQESGYKTGSRWFELRNNDGWGLRITGVSQLGFSALHNPIEDFDQETHDEYKHLNDIVKKDGVFITFDLKQMGVAGDNSWGGKTVSYEQYAIPADDYEFKVSLEPVF</sequence>
<comment type="cofactor">
    <cofactor evidence="2">
        <name>Ca(2+)</name>
        <dbReference type="ChEBI" id="CHEBI:29108"/>
    </cofactor>
</comment>
<comment type="subunit">
    <text evidence="4">Monomer.</text>
</comment>
<protein>
    <recommendedName>
        <fullName evidence="5">beta-galactosidase</fullName>
        <ecNumber evidence="5">3.2.1.23</ecNumber>
    </recommendedName>
</protein>
<evidence type="ECO:0000256" key="7">
    <source>
        <dbReference type="ARBA" id="ARBA00022837"/>
    </source>
</evidence>
<keyword evidence="7" id="KW-0106">Calcium</keyword>
<dbReference type="InterPro" id="IPR006104">
    <property type="entry name" value="Glyco_hydro_2_N"/>
</dbReference>
<keyword evidence="11" id="KW-1185">Reference proteome</keyword>
<dbReference type="EC" id="3.2.1.23" evidence="5"/>
<evidence type="ECO:0000256" key="6">
    <source>
        <dbReference type="ARBA" id="ARBA00022801"/>
    </source>
</evidence>
<evidence type="ECO:0000259" key="9">
    <source>
        <dbReference type="SMART" id="SM01038"/>
    </source>
</evidence>
<dbReference type="Gene3D" id="2.70.98.10">
    <property type="match status" value="1"/>
</dbReference>
<dbReference type="InterPro" id="IPR014718">
    <property type="entry name" value="GH-type_carb-bd"/>
</dbReference>
<dbReference type="SUPFAM" id="SSF49785">
    <property type="entry name" value="Galactose-binding domain-like"/>
    <property type="match status" value="1"/>
</dbReference>
<evidence type="ECO:0000256" key="3">
    <source>
        <dbReference type="ARBA" id="ARBA00007401"/>
    </source>
</evidence>
<comment type="similarity">
    <text evidence="3">Belongs to the glycosyl hydrolase 2 family.</text>
</comment>
<feature type="domain" description="Beta galactosidase small chain/" evidence="9">
    <location>
        <begin position="149"/>
        <end position="392"/>
    </location>
</feature>
<keyword evidence="6" id="KW-0378">Hydrolase</keyword>
<dbReference type="InterPro" id="IPR050347">
    <property type="entry name" value="Bact_Beta-galactosidase"/>
</dbReference>
<evidence type="ECO:0000256" key="2">
    <source>
        <dbReference type="ARBA" id="ARBA00001913"/>
    </source>
</evidence>
<evidence type="ECO:0000313" key="10">
    <source>
        <dbReference type="EMBL" id="MBK3520005.1"/>
    </source>
</evidence>
<dbReference type="InterPro" id="IPR004199">
    <property type="entry name" value="B-gal_small/dom_5"/>
</dbReference>
<dbReference type="InterPro" id="IPR011013">
    <property type="entry name" value="Gal_mutarotase_sf_dom"/>
</dbReference>